<protein>
    <recommendedName>
        <fullName evidence="4">Carboxypeptidase regulatory-like domain-containing protein</fullName>
    </recommendedName>
</protein>
<dbReference type="EMBL" id="UIDD01000010">
    <property type="protein sequence ID" value="SUQ64795.1"/>
    <property type="molecule type" value="Genomic_DNA"/>
</dbReference>
<dbReference type="RefSeq" id="WP_115088296.1">
    <property type="nucleotide sequence ID" value="NZ_CBCSFG010000005.1"/>
</dbReference>
<evidence type="ECO:0000313" key="2">
    <source>
        <dbReference type="EMBL" id="SUQ64795.1"/>
    </source>
</evidence>
<sequence>MKSFSILAFSTALAVVLLAWPAQRLQASQYQEPVDMSGVQLQSQEQNGVSYVTGGIGIDESRAIQQVQGYNLHLTFSTGPENKYVPDVDLTIQGPQGQTVLQLNQVGPMVYVKLPPGKYNLVASRNGEQQLGAVTLVPGETGKVNLHWKQDN</sequence>
<accession>A0A380T4B6</accession>
<gene>
    <name evidence="2" type="ORF">CCOS864_04262</name>
</gene>
<keyword evidence="1" id="KW-0732">Signal</keyword>
<feature type="chain" id="PRO_5016788402" description="Carboxypeptidase regulatory-like domain-containing protein" evidence="1">
    <location>
        <begin position="28"/>
        <end position="152"/>
    </location>
</feature>
<reference evidence="3" key="1">
    <citation type="submission" date="2018-07" db="EMBL/GenBank/DDBJ databases">
        <authorList>
            <person name="Blom J."/>
        </authorList>
    </citation>
    <scope>NUCLEOTIDE SEQUENCE [LARGE SCALE GENOMIC DNA]</scope>
    <source>
        <strain evidence="3">CCOS 864</strain>
    </source>
</reference>
<keyword evidence="3" id="KW-1185">Reference proteome</keyword>
<dbReference type="Proteomes" id="UP000255177">
    <property type="component" value="Unassembled WGS sequence"/>
</dbReference>
<feature type="signal peptide" evidence="1">
    <location>
        <begin position="1"/>
        <end position="27"/>
    </location>
</feature>
<name>A0A380T4B6_9PSED</name>
<dbReference type="AlphaFoldDB" id="A0A380T4B6"/>
<organism evidence="2 3">
    <name type="scientific">Pseudomonas wadenswilerensis</name>
    <dbReference type="NCBI Taxonomy" id="1785161"/>
    <lineage>
        <taxon>Bacteria</taxon>
        <taxon>Pseudomonadati</taxon>
        <taxon>Pseudomonadota</taxon>
        <taxon>Gammaproteobacteria</taxon>
        <taxon>Pseudomonadales</taxon>
        <taxon>Pseudomonadaceae</taxon>
        <taxon>Pseudomonas</taxon>
    </lineage>
</organism>
<evidence type="ECO:0008006" key="4">
    <source>
        <dbReference type="Google" id="ProtNLM"/>
    </source>
</evidence>
<evidence type="ECO:0000313" key="3">
    <source>
        <dbReference type="Proteomes" id="UP000255177"/>
    </source>
</evidence>
<proteinExistence type="predicted"/>
<evidence type="ECO:0000256" key="1">
    <source>
        <dbReference type="SAM" id="SignalP"/>
    </source>
</evidence>